<proteinExistence type="predicted"/>
<evidence type="ECO:0000256" key="1">
    <source>
        <dbReference type="ARBA" id="ARBA00022737"/>
    </source>
</evidence>
<keyword evidence="4" id="KW-1185">Reference proteome</keyword>
<feature type="domain" description="Nephrocystin 3-like N-terminal" evidence="2">
    <location>
        <begin position="14"/>
        <end position="79"/>
    </location>
</feature>
<keyword evidence="1" id="KW-0677">Repeat</keyword>
<organism evidence="3 4">
    <name type="scientific">Neonectria magnoliae</name>
    <dbReference type="NCBI Taxonomy" id="2732573"/>
    <lineage>
        <taxon>Eukaryota</taxon>
        <taxon>Fungi</taxon>
        <taxon>Dikarya</taxon>
        <taxon>Ascomycota</taxon>
        <taxon>Pezizomycotina</taxon>
        <taxon>Sordariomycetes</taxon>
        <taxon>Hypocreomycetidae</taxon>
        <taxon>Hypocreales</taxon>
        <taxon>Nectriaceae</taxon>
        <taxon>Neonectria</taxon>
    </lineage>
</organism>
<evidence type="ECO:0000313" key="3">
    <source>
        <dbReference type="EMBL" id="KAK7419105.1"/>
    </source>
</evidence>
<evidence type="ECO:0000259" key="2">
    <source>
        <dbReference type="Pfam" id="PF24883"/>
    </source>
</evidence>
<evidence type="ECO:0000313" key="4">
    <source>
        <dbReference type="Proteomes" id="UP001498421"/>
    </source>
</evidence>
<sequence>MICVIWLSGLFKRWINGPAGFGKTILYAHVIEHLSSTLKTPIAHFFFSSDLESREDPIVAIRSWISQDVSQHEGAFEHIR</sequence>
<dbReference type="Proteomes" id="UP001498421">
    <property type="component" value="Unassembled WGS sequence"/>
</dbReference>
<dbReference type="EMBL" id="JAZAVK010000156">
    <property type="protein sequence ID" value="KAK7419105.1"/>
    <property type="molecule type" value="Genomic_DNA"/>
</dbReference>
<gene>
    <name evidence="3" type="ORF">QQZ08_011008</name>
</gene>
<dbReference type="InterPro" id="IPR056884">
    <property type="entry name" value="NPHP3-like_N"/>
</dbReference>
<dbReference type="Pfam" id="PF24883">
    <property type="entry name" value="NPHP3_N"/>
    <property type="match status" value="1"/>
</dbReference>
<accession>A0ABR1HDU4</accession>
<name>A0ABR1HDU4_9HYPO</name>
<comment type="caution">
    <text evidence="3">The sequence shown here is derived from an EMBL/GenBank/DDBJ whole genome shotgun (WGS) entry which is preliminary data.</text>
</comment>
<reference evidence="3 4" key="1">
    <citation type="journal article" date="2025" name="Microbiol. Resour. Announc.">
        <title>Draft genome sequences for Neonectria magnoliae and Neonectria punicea, canker pathogens of Liriodendron tulipifera and Acer saccharum in West Virginia.</title>
        <authorList>
            <person name="Petronek H.M."/>
            <person name="Kasson M.T."/>
            <person name="Metheny A.M."/>
            <person name="Stauder C.M."/>
            <person name="Lovett B."/>
            <person name="Lynch S.C."/>
            <person name="Garnas J.R."/>
            <person name="Kasson L.R."/>
            <person name="Stajich J.E."/>
        </authorList>
    </citation>
    <scope>NUCLEOTIDE SEQUENCE [LARGE SCALE GENOMIC DNA]</scope>
    <source>
        <strain evidence="3 4">NRRL 64651</strain>
    </source>
</reference>
<protein>
    <recommendedName>
        <fullName evidence="2">Nephrocystin 3-like N-terminal domain-containing protein</fullName>
    </recommendedName>
</protein>